<gene>
    <name evidence="2" type="ORF">SAMN05444417_1762</name>
</gene>
<keyword evidence="1" id="KW-0812">Transmembrane</keyword>
<evidence type="ECO:0000256" key="1">
    <source>
        <dbReference type="SAM" id="Phobius"/>
    </source>
</evidence>
<reference evidence="2 3" key="1">
    <citation type="submission" date="2016-11" db="EMBL/GenBank/DDBJ databases">
        <authorList>
            <person name="Jaros S."/>
            <person name="Januszkiewicz K."/>
            <person name="Wedrychowicz H."/>
        </authorList>
    </citation>
    <scope>NUCLEOTIDE SEQUENCE [LARGE SCALE GENOMIC DNA]</scope>
    <source>
        <strain evidence="2 3">DSM 100565</strain>
    </source>
</reference>
<proteinExistence type="predicted"/>
<keyword evidence="1" id="KW-0472">Membrane</keyword>
<organism evidence="2 3">
    <name type="scientific">Wenxinia saemankumensis</name>
    <dbReference type="NCBI Taxonomy" id="1447782"/>
    <lineage>
        <taxon>Bacteria</taxon>
        <taxon>Pseudomonadati</taxon>
        <taxon>Pseudomonadota</taxon>
        <taxon>Alphaproteobacteria</taxon>
        <taxon>Rhodobacterales</taxon>
        <taxon>Roseobacteraceae</taxon>
        <taxon>Wenxinia</taxon>
    </lineage>
</organism>
<dbReference type="Proteomes" id="UP000184292">
    <property type="component" value="Unassembled WGS sequence"/>
</dbReference>
<dbReference type="AlphaFoldDB" id="A0A1M6E2N9"/>
<protein>
    <submittedName>
        <fullName evidence="2">Uncharacterized protein</fullName>
    </submittedName>
</protein>
<name>A0A1M6E2N9_9RHOB</name>
<keyword evidence="1" id="KW-1133">Transmembrane helix</keyword>
<sequence length="66" mass="7300">MHLVYRPLRYAAIGFAAGFFGMVFAHFFGPDAGESTNWGPAIWAGAGFAVLATILGLWRDARIRRR</sequence>
<feature type="transmembrane region" description="Helical" evidence="1">
    <location>
        <begin position="7"/>
        <end position="28"/>
    </location>
</feature>
<dbReference type="STRING" id="1447782.SAMN05444417_1762"/>
<accession>A0A1M6E2N9</accession>
<dbReference type="RefSeq" id="WP_073328553.1">
    <property type="nucleotide sequence ID" value="NZ_FQYO01000003.1"/>
</dbReference>
<keyword evidence="3" id="KW-1185">Reference proteome</keyword>
<dbReference type="EMBL" id="FQYO01000003">
    <property type="protein sequence ID" value="SHI79711.1"/>
    <property type="molecule type" value="Genomic_DNA"/>
</dbReference>
<dbReference type="OrthoDB" id="7375466at2"/>
<evidence type="ECO:0000313" key="3">
    <source>
        <dbReference type="Proteomes" id="UP000184292"/>
    </source>
</evidence>
<evidence type="ECO:0000313" key="2">
    <source>
        <dbReference type="EMBL" id="SHI79711.1"/>
    </source>
</evidence>
<feature type="transmembrane region" description="Helical" evidence="1">
    <location>
        <begin position="40"/>
        <end position="58"/>
    </location>
</feature>